<evidence type="ECO:0000313" key="2">
    <source>
        <dbReference type="Proteomes" id="UP000214684"/>
    </source>
</evidence>
<sequence>MLKNVELEKLLQIREGLTQALQSGKIEACYGLVSGGTVWVLNSDSHAELARGLREYNLTDNHNIDVLPIVDGMGVIDAYIKGLKEKQNDL</sequence>
<accession>A0A227PI92</accession>
<evidence type="ECO:0000313" key="1">
    <source>
        <dbReference type="EMBL" id="OXG09104.1"/>
    </source>
</evidence>
<dbReference type="EMBL" id="MUGS01000004">
    <property type="protein sequence ID" value="OXG09104.1"/>
    <property type="molecule type" value="Genomic_DNA"/>
</dbReference>
<protein>
    <submittedName>
        <fullName evidence="1">Uncharacterized protein</fullName>
    </submittedName>
</protein>
<dbReference type="AlphaFoldDB" id="A0A227PI92"/>
<keyword evidence="2" id="KW-1185">Reference proteome</keyword>
<comment type="caution">
    <text evidence="1">The sequence shown here is derived from an EMBL/GenBank/DDBJ whole genome shotgun (WGS) entry which is preliminary data.</text>
</comment>
<organism evidence="1 2">
    <name type="scientific">Flavobacterium araucananum</name>
    <dbReference type="NCBI Taxonomy" id="946678"/>
    <lineage>
        <taxon>Bacteria</taxon>
        <taxon>Pseudomonadati</taxon>
        <taxon>Bacteroidota</taxon>
        <taxon>Flavobacteriia</taxon>
        <taxon>Flavobacteriales</taxon>
        <taxon>Flavobacteriaceae</taxon>
        <taxon>Flavobacterium</taxon>
    </lineage>
</organism>
<name>A0A227PI92_9FLAO</name>
<proteinExistence type="predicted"/>
<gene>
    <name evidence="1" type="ORF">B0A64_03670</name>
</gene>
<reference evidence="1 2" key="1">
    <citation type="submission" date="2016-11" db="EMBL/GenBank/DDBJ databases">
        <title>Whole genomes of Flavobacteriaceae.</title>
        <authorList>
            <person name="Stine C."/>
            <person name="Li C."/>
            <person name="Tadesse D."/>
        </authorList>
    </citation>
    <scope>NUCLEOTIDE SEQUENCE [LARGE SCALE GENOMIC DNA]</scope>
    <source>
        <strain evidence="1 2">DSM 24704</strain>
    </source>
</reference>
<dbReference type="Proteomes" id="UP000214684">
    <property type="component" value="Unassembled WGS sequence"/>
</dbReference>